<dbReference type="InterPro" id="IPR020471">
    <property type="entry name" value="AKR"/>
</dbReference>
<evidence type="ECO:0000256" key="3">
    <source>
        <dbReference type="ARBA" id="ARBA00038157"/>
    </source>
</evidence>
<evidence type="ECO:0000256" key="4">
    <source>
        <dbReference type="ARBA" id="ARBA00070119"/>
    </source>
</evidence>
<evidence type="ECO:0000256" key="2">
    <source>
        <dbReference type="ARBA" id="ARBA00023002"/>
    </source>
</evidence>
<dbReference type="AlphaFoldDB" id="A0AAE9XXU5"/>
<dbReference type="EMBL" id="CP116805">
    <property type="protein sequence ID" value="WCL55764.1"/>
    <property type="molecule type" value="Genomic_DNA"/>
</dbReference>
<dbReference type="InterPro" id="IPR036812">
    <property type="entry name" value="NAD(P)_OxRdtase_dom_sf"/>
</dbReference>
<feature type="domain" description="NADP-dependent oxidoreductase" evidence="5">
    <location>
        <begin position="15"/>
        <end position="346"/>
    </location>
</feature>
<dbReference type="Gene3D" id="3.20.20.100">
    <property type="entry name" value="NADP-dependent oxidoreductase domain"/>
    <property type="match status" value="1"/>
</dbReference>
<dbReference type="RefSeq" id="WP_289505621.1">
    <property type="nucleotide sequence ID" value="NZ_CP116805.1"/>
</dbReference>
<comment type="similarity">
    <text evidence="3">Belongs to the aldo/keto reductase family. Aldo/keto reductase 2 subfamily.</text>
</comment>
<dbReference type="InterPro" id="IPR023210">
    <property type="entry name" value="NADP_OxRdtase_dom"/>
</dbReference>
<dbReference type="Proteomes" id="UP001217500">
    <property type="component" value="Chromosome"/>
</dbReference>
<dbReference type="CDD" id="cd19094">
    <property type="entry name" value="AKR_Tas-like"/>
    <property type="match status" value="1"/>
</dbReference>
<keyword evidence="2" id="KW-0560">Oxidoreductase</keyword>
<dbReference type="FunFam" id="3.20.20.100:FF:000005">
    <property type="entry name" value="NADP(H)-dependent aldo-keto reductase"/>
    <property type="match status" value="1"/>
</dbReference>
<proteinExistence type="inferred from homology"/>
<protein>
    <recommendedName>
        <fullName evidence="4">Protein tas</fullName>
    </recommendedName>
</protein>
<dbReference type="Pfam" id="PF00248">
    <property type="entry name" value="Aldo_ket_red"/>
    <property type="match status" value="1"/>
</dbReference>
<dbReference type="PANTHER" id="PTHR43364:SF4">
    <property type="entry name" value="NAD(P)-LINKED OXIDOREDUCTASE SUPERFAMILY PROTEIN"/>
    <property type="match status" value="1"/>
</dbReference>
<dbReference type="PRINTS" id="PR00069">
    <property type="entry name" value="ALDKETRDTASE"/>
</dbReference>
<accession>A0AAE9XXU5</accession>
<keyword evidence="7" id="KW-1185">Reference proteome</keyword>
<dbReference type="PANTHER" id="PTHR43364">
    <property type="entry name" value="NADH-SPECIFIC METHYLGLYOXAL REDUCTASE-RELATED"/>
    <property type="match status" value="1"/>
</dbReference>
<dbReference type="SUPFAM" id="SSF51430">
    <property type="entry name" value="NAD(P)-linked oxidoreductase"/>
    <property type="match status" value="1"/>
</dbReference>
<dbReference type="InterPro" id="IPR050523">
    <property type="entry name" value="AKR_Detox_Biosynth"/>
</dbReference>
<reference evidence="6" key="1">
    <citation type="submission" date="2023-01" db="EMBL/GenBank/DDBJ databases">
        <title>The genome sequence of Kordiimonadaceae bacterium 6D33.</title>
        <authorList>
            <person name="Liu Y."/>
        </authorList>
    </citation>
    <scope>NUCLEOTIDE SEQUENCE</scope>
    <source>
        <strain evidence="6">6D33</strain>
    </source>
</reference>
<name>A0AAE9XXU5_9PROT</name>
<evidence type="ECO:0000313" key="7">
    <source>
        <dbReference type="Proteomes" id="UP001217500"/>
    </source>
</evidence>
<evidence type="ECO:0000259" key="5">
    <source>
        <dbReference type="Pfam" id="PF00248"/>
    </source>
</evidence>
<evidence type="ECO:0000256" key="1">
    <source>
        <dbReference type="ARBA" id="ARBA00022857"/>
    </source>
</evidence>
<evidence type="ECO:0000313" key="6">
    <source>
        <dbReference type="EMBL" id="WCL55764.1"/>
    </source>
</evidence>
<dbReference type="KEGG" id="gso:PH603_08345"/>
<dbReference type="GO" id="GO:0016491">
    <property type="term" value="F:oxidoreductase activity"/>
    <property type="evidence" value="ECO:0007669"/>
    <property type="project" value="UniProtKB-KW"/>
</dbReference>
<dbReference type="NCBIfam" id="NF007912">
    <property type="entry name" value="PRK10625.1"/>
    <property type="match status" value="1"/>
</dbReference>
<gene>
    <name evidence="6" type="ORF">PH603_08345</name>
</gene>
<keyword evidence="1" id="KW-0521">NADP</keyword>
<organism evidence="6 7">
    <name type="scientific">Gimibacter soli</name>
    <dbReference type="NCBI Taxonomy" id="3024400"/>
    <lineage>
        <taxon>Bacteria</taxon>
        <taxon>Pseudomonadati</taxon>
        <taxon>Pseudomonadota</taxon>
        <taxon>Alphaproteobacteria</taxon>
        <taxon>Kordiimonadales</taxon>
        <taxon>Temperatibacteraceae</taxon>
        <taxon>Gimibacter</taxon>
    </lineage>
</organism>
<sequence length="354" mass="38553">MRINELGRTGIRVSEICLGTMTWGEQNSEADGHAQLDHALANGINFVDTAEMYAVPGRKETYGATERIIGSWLQKTGRRQDIILATKIASGSRGGRSFDYMRPHLNGGETKLDRASILDACDASLKRLKTDYIDLYQLHWPERPTNCFGRLRYKHDPDDKSTPLEESLSALKELVDAGKVRAVGLSNETPWGVMECLRLADQMGLPRIASIQNPYSLLNRSFEVGLAEMAIKAEVSLLAYSPLAFGTLTGKYIGGAKPAGARLTLFGDIFPRYQGANAKKAIERYVATARAFGMDATTQAHAFVLSQPFVTSSIVGATSVDQLQAALDARKAGLTAEHLAALDAIDNDITFPCP</sequence>